<feature type="region of interest" description="Disordered" evidence="3">
    <location>
        <begin position="66"/>
        <end position="89"/>
    </location>
</feature>
<organism evidence="5">
    <name type="scientific">Cryptococcus bacillisporus CA1280</name>
    <dbReference type="NCBI Taxonomy" id="1296109"/>
    <lineage>
        <taxon>Eukaryota</taxon>
        <taxon>Fungi</taxon>
        <taxon>Dikarya</taxon>
        <taxon>Basidiomycota</taxon>
        <taxon>Agaricomycotina</taxon>
        <taxon>Tremellomycetes</taxon>
        <taxon>Tremellales</taxon>
        <taxon>Cryptococcaceae</taxon>
        <taxon>Cryptococcus</taxon>
        <taxon>Cryptococcus gattii species complex</taxon>
    </lineage>
</organism>
<reference evidence="5" key="1">
    <citation type="submission" date="2015-01" db="EMBL/GenBank/DDBJ databases">
        <title>The Genome Sequence of Cryptococcus gattii CA1280.</title>
        <authorList>
            <consortium name="The Broad Institute Genomics Platform"/>
            <person name="Cuomo C."/>
            <person name="Litvintseva A."/>
            <person name="Chen Y."/>
            <person name="Heitman J."/>
            <person name="Sun S."/>
            <person name="Springer D."/>
            <person name="Dromer F."/>
            <person name="Young S."/>
            <person name="Zeng Q."/>
            <person name="Gargeya S."/>
            <person name="Abouelleil A."/>
            <person name="Alvarado L."/>
            <person name="Chapman S.B."/>
            <person name="Gainer-Dewar J."/>
            <person name="Goldberg J."/>
            <person name="Griggs A."/>
            <person name="Gujja S."/>
            <person name="Hansen M."/>
            <person name="Howarth C."/>
            <person name="Imamovic A."/>
            <person name="Larimer J."/>
            <person name="Murphy C."/>
            <person name="Naylor J."/>
            <person name="Pearson M."/>
            <person name="Priest M."/>
            <person name="Roberts A."/>
            <person name="Saif S."/>
            <person name="Shea T."/>
            <person name="Sykes S."/>
            <person name="Wortman J."/>
            <person name="Nusbaum C."/>
            <person name="Birren B."/>
        </authorList>
    </citation>
    <scope>NUCLEOTIDE SEQUENCE [LARGE SCALE GENOMIC DNA]</scope>
    <source>
        <strain evidence="5">CA1280</strain>
    </source>
</reference>
<accession>A0A0D0VFH0</accession>
<comment type="subcellular location">
    <subcellularLocation>
        <location evidence="1">Mitochondrion</location>
    </subcellularLocation>
</comment>
<evidence type="ECO:0000313" key="5">
    <source>
        <dbReference type="EMBL" id="KIR46196.1"/>
    </source>
</evidence>
<dbReference type="OrthoDB" id="1696305at2759"/>
<evidence type="ECO:0000256" key="2">
    <source>
        <dbReference type="ARBA" id="ARBA00023128"/>
    </source>
</evidence>
<feature type="compositionally biased region" description="Basic and acidic residues" evidence="3">
    <location>
        <begin position="66"/>
        <end position="85"/>
    </location>
</feature>
<evidence type="ECO:0000256" key="3">
    <source>
        <dbReference type="SAM" id="MobiDB-lite"/>
    </source>
</evidence>
<dbReference type="GO" id="GO:0005739">
    <property type="term" value="C:mitochondrion"/>
    <property type="evidence" value="ECO:0007669"/>
    <property type="project" value="UniProtKB-SubCell"/>
</dbReference>
<sequence>MPTPVSKTFAALRNARASLPLSPSVKSLKISFVAKNAAPGPRQFLREHAPALAYANPLLPIAIHRIPDPRSKHKDPNSPDRDAVKLGRWGGVPDGLQLGSGNVPGGEMVVEFHNAPAQTLPLAHLSGQQILDQLLAVALEKQVPRVAGSEAEKQALPS</sequence>
<evidence type="ECO:0000259" key="4">
    <source>
        <dbReference type="SMART" id="SM00916"/>
    </source>
</evidence>
<dbReference type="HOGENOM" id="CLU_141734_0_0_1"/>
<proteinExistence type="predicted"/>
<gene>
    <name evidence="5" type="ORF">I312_04740</name>
</gene>
<dbReference type="SMART" id="SM00916">
    <property type="entry name" value="L51_S25_CI-B8"/>
    <property type="match status" value="1"/>
</dbReference>
<dbReference type="EMBL" id="KN847985">
    <property type="protein sequence ID" value="KIR46196.1"/>
    <property type="molecule type" value="Genomic_DNA"/>
</dbReference>
<protein>
    <recommendedName>
        <fullName evidence="4">Ribosomal protein/NADH dehydrogenase domain-containing protein</fullName>
    </recommendedName>
</protein>
<evidence type="ECO:0000256" key="1">
    <source>
        <dbReference type="ARBA" id="ARBA00004173"/>
    </source>
</evidence>
<dbReference type="AlphaFoldDB" id="A0A0D0VFH0"/>
<name>A0A0D0VFH0_CRYGA</name>
<feature type="domain" description="Ribosomal protein/NADH dehydrogenase" evidence="4">
    <location>
        <begin position="33"/>
        <end position="141"/>
    </location>
</feature>
<keyword evidence="2" id="KW-0496">Mitochondrion</keyword>
<dbReference type="InterPro" id="IPR007741">
    <property type="entry name" value="Ribosomal_mL43/mS25/NADH_DH"/>
</dbReference>